<dbReference type="PANTHER" id="PTHR43349:SF35">
    <property type="entry name" value="PHENYLCOUMARAN BENZYLIC ETHER REDUCTASE 1"/>
    <property type="match status" value="1"/>
</dbReference>
<evidence type="ECO:0000313" key="5">
    <source>
        <dbReference type="EMBL" id="AKB11749.1"/>
    </source>
</evidence>
<evidence type="ECO:0000256" key="3">
    <source>
        <dbReference type="ARBA" id="ARBA00023002"/>
    </source>
</evidence>
<dbReference type="CDD" id="cd05259">
    <property type="entry name" value="PCBER_SDR_a"/>
    <property type="match status" value="1"/>
</dbReference>
<dbReference type="EMBL" id="KP212427">
    <property type="protein sequence ID" value="AKB11749.1"/>
    <property type="molecule type" value="mRNA"/>
</dbReference>
<keyword evidence="2" id="KW-0521">NADP</keyword>
<dbReference type="Gene3D" id="3.90.25.10">
    <property type="entry name" value="UDP-galactose 4-epimerase, domain 1"/>
    <property type="match status" value="1"/>
</dbReference>
<sequence length="327" mass="36328">MSSQIMTESASKVLVIGATGYIGKYLVEASVKLGHPTFALVRSPVIAASHPDTHRADEEGRNNLIQSFHNAGVHVLFGDVNDREVLVGAMKKVDVVYSALAHHPCKLLEQQTHIIAAIKQAGNIKRFFPSEFGFDIERGQFLEPLKSVLAEKIKIREAVRKEGIPFTFVSSNFGATYFLSRLAQVEADGIPDSTVSIIGDGNPKAIHVDERDIATYSIKAADDERTLNKILYIRPPANIYSVNELVSLWETKTNKTLERIYVSEEEVLKKINESPGQLPFFYAVAYAGFIKGLTTNFDIDPSIGVEASILYPDVEYTTVEKFMDRFL</sequence>
<reference evidence="5" key="1">
    <citation type="journal article" date="2014" name="Funct. Integr. Genomics">
        <title>Eugenol synthase genes in floral scent variation in Gymnadenia species.</title>
        <authorList>
            <person name="Gupta A.K."/>
            <person name="Schauvinhold I."/>
            <person name="Pichersky E."/>
            <person name="Schiestl F.P."/>
        </authorList>
    </citation>
    <scope>NUCLEOTIDE SEQUENCE</scope>
</reference>
<feature type="domain" description="NmrA-like" evidence="4">
    <location>
        <begin position="11"/>
        <end position="323"/>
    </location>
</feature>
<dbReference type="GO" id="GO:0016491">
    <property type="term" value="F:oxidoreductase activity"/>
    <property type="evidence" value="ECO:0007669"/>
    <property type="project" value="UniProtKB-KW"/>
</dbReference>
<dbReference type="Pfam" id="PF05368">
    <property type="entry name" value="NmrA"/>
    <property type="match status" value="1"/>
</dbReference>
<accession>A0A0E3H852</accession>
<evidence type="ECO:0000259" key="4">
    <source>
        <dbReference type="Pfam" id="PF05368"/>
    </source>
</evidence>
<dbReference type="AlphaFoldDB" id="A0A0E3H852"/>
<dbReference type="BRENDA" id="1.1.1.318">
    <property type="organism ID" value="14950"/>
</dbReference>
<name>A0A0E3H852_9ASPA</name>
<dbReference type="InterPro" id="IPR045312">
    <property type="entry name" value="PCBER-like"/>
</dbReference>
<evidence type="ECO:0000256" key="2">
    <source>
        <dbReference type="ARBA" id="ARBA00022857"/>
    </source>
</evidence>
<dbReference type="PANTHER" id="PTHR43349">
    <property type="entry name" value="PINORESINOL REDUCTASE-RELATED"/>
    <property type="match status" value="1"/>
</dbReference>
<dbReference type="InterPro" id="IPR036291">
    <property type="entry name" value="NAD(P)-bd_dom_sf"/>
</dbReference>
<dbReference type="Gene3D" id="3.40.50.720">
    <property type="entry name" value="NAD(P)-binding Rossmann-like Domain"/>
    <property type="match status" value="1"/>
</dbReference>
<dbReference type="InterPro" id="IPR008030">
    <property type="entry name" value="NmrA-like"/>
</dbReference>
<gene>
    <name evidence="5" type="primary">IEGS1</name>
</gene>
<keyword evidence="3" id="KW-0560">Oxidoreductase</keyword>
<evidence type="ECO:0000256" key="1">
    <source>
        <dbReference type="ARBA" id="ARBA00005725"/>
    </source>
</evidence>
<dbReference type="InterPro" id="IPR050608">
    <property type="entry name" value="NmrA-type/Isoflavone_red_sf"/>
</dbReference>
<organism evidence="5">
    <name type="scientific">Gymnadenia x densiflora</name>
    <dbReference type="NCBI Taxonomy" id="97906"/>
    <lineage>
        <taxon>Eukaryota</taxon>
        <taxon>Viridiplantae</taxon>
        <taxon>Streptophyta</taxon>
        <taxon>Embryophyta</taxon>
        <taxon>Tracheophyta</taxon>
        <taxon>Spermatophyta</taxon>
        <taxon>Magnoliopsida</taxon>
        <taxon>Liliopsida</taxon>
        <taxon>Asparagales</taxon>
        <taxon>Orchidaceae</taxon>
        <taxon>Orchidoideae</taxon>
        <taxon>Orchideae</taxon>
        <taxon>Orchidinae</taxon>
        <taxon>Gymnadenia</taxon>
    </lineage>
</organism>
<protein>
    <submittedName>
        <fullName evidence="5">(Iso)eugenol synthase 1</fullName>
    </submittedName>
</protein>
<comment type="similarity">
    <text evidence="1">Belongs to the NmrA-type oxidoreductase family. Isoflavone reductase subfamily.</text>
</comment>
<dbReference type="SUPFAM" id="SSF51735">
    <property type="entry name" value="NAD(P)-binding Rossmann-fold domains"/>
    <property type="match status" value="1"/>
</dbReference>
<proteinExistence type="evidence at transcript level"/>